<proteinExistence type="predicted"/>
<reference evidence="1 2" key="1">
    <citation type="submission" date="2022-10" db="EMBL/GenBank/DDBJ databases">
        <title>The complete genomes of actinobacterial strains from the NBC collection.</title>
        <authorList>
            <person name="Joergensen T.S."/>
            <person name="Alvarez Arevalo M."/>
            <person name="Sterndorff E.B."/>
            <person name="Faurdal D."/>
            <person name="Vuksanovic O."/>
            <person name="Mourched A.-S."/>
            <person name="Charusanti P."/>
            <person name="Shaw S."/>
            <person name="Blin K."/>
            <person name="Weber T."/>
        </authorList>
    </citation>
    <scope>NUCLEOTIDE SEQUENCE [LARGE SCALE GENOMIC DNA]</scope>
    <source>
        <strain evidence="1 2">NBC 01769</strain>
    </source>
</reference>
<evidence type="ECO:0000313" key="2">
    <source>
        <dbReference type="Proteomes" id="UP001330827"/>
    </source>
</evidence>
<accession>A0ABZ1G6X3</accession>
<dbReference type="RefSeq" id="WP_207318414.1">
    <property type="nucleotide sequence ID" value="NZ_CP109114.1"/>
</dbReference>
<organism evidence="1 2">
    <name type="scientific">Streptomyces brevispora</name>
    <dbReference type="NCBI Taxonomy" id="887462"/>
    <lineage>
        <taxon>Bacteria</taxon>
        <taxon>Bacillati</taxon>
        <taxon>Actinomycetota</taxon>
        <taxon>Actinomycetes</taxon>
        <taxon>Kitasatosporales</taxon>
        <taxon>Streptomycetaceae</taxon>
        <taxon>Streptomyces</taxon>
    </lineage>
</organism>
<dbReference type="EMBL" id="CP109114">
    <property type="protein sequence ID" value="WSC14930.1"/>
    <property type="molecule type" value="Genomic_DNA"/>
</dbReference>
<protein>
    <submittedName>
        <fullName evidence="1">Uncharacterized protein</fullName>
    </submittedName>
</protein>
<dbReference type="Proteomes" id="UP001330827">
    <property type="component" value="Chromosome"/>
</dbReference>
<evidence type="ECO:0000313" key="1">
    <source>
        <dbReference type="EMBL" id="WSC14930.1"/>
    </source>
</evidence>
<keyword evidence="2" id="KW-1185">Reference proteome</keyword>
<sequence length="106" mass="11535">MSELDHWQDRLTVAAQTLVSAHADLRVRGYDKEPNITAAALDDIEDMVRELRAKGFGAEGSVGHGRAELIEEANLYGDHTCTCPYCLHAELVPPTAEALGAITFNL</sequence>
<gene>
    <name evidence="1" type="ORF">OIE64_20200</name>
</gene>
<name>A0ABZ1G6X3_9ACTN</name>